<dbReference type="RefSeq" id="WP_094756199.1">
    <property type="nucleotide sequence ID" value="NZ_JOOY01000153.1"/>
</dbReference>
<proteinExistence type="predicted"/>
<evidence type="ECO:0000313" key="1">
    <source>
        <dbReference type="EMBL" id="OUI97418.1"/>
    </source>
</evidence>
<name>A0A252AZ85_9PROT</name>
<gene>
    <name evidence="1" type="ORF">HK15_03275</name>
</gene>
<organism evidence="1 2">
    <name type="scientific">Acetobacter orientalis</name>
    <dbReference type="NCBI Taxonomy" id="146474"/>
    <lineage>
        <taxon>Bacteria</taxon>
        <taxon>Pseudomonadati</taxon>
        <taxon>Pseudomonadota</taxon>
        <taxon>Alphaproteobacteria</taxon>
        <taxon>Acetobacterales</taxon>
        <taxon>Acetobacteraceae</taxon>
        <taxon>Acetobacter</taxon>
    </lineage>
</organism>
<comment type="caution">
    <text evidence="1">The sequence shown here is derived from an EMBL/GenBank/DDBJ whole genome shotgun (WGS) entry which is preliminary data.</text>
</comment>
<dbReference type="AlphaFoldDB" id="A0A252AZ85"/>
<dbReference type="Proteomes" id="UP000194999">
    <property type="component" value="Unassembled WGS sequence"/>
</dbReference>
<dbReference type="EMBL" id="JOOY01000153">
    <property type="protein sequence ID" value="OUI97418.1"/>
    <property type="molecule type" value="Genomic_DNA"/>
</dbReference>
<evidence type="ECO:0000313" key="2">
    <source>
        <dbReference type="Proteomes" id="UP000194999"/>
    </source>
</evidence>
<protein>
    <submittedName>
        <fullName evidence="1">Uncharacterized protein</fullName>
    </submittedName>
</protein>
<reference evidence="1 2" key="1">
    <citation type="submission" date="2014-06" db="EMBL/GenBank/DDBJ databases">
        <authorList>
            <person name="Ju J."/>
            <person name="Zhang J."/>
        </authorList>
    </citation>
    <scope>NUCLEOTIDE SEQUENCE [LARGE SCALE GENOMIC DNA]</scope>
    <source>
        <strain evidence="1">DmW_048</strain>
    </source>
</reference>
<sequence>MGFGIGFAFAMLSLLGLTIETYRALDGLIAVQNQPLHLALSEDQAFLTFKAVLLAYVVAHPEITGAIPLDALGLERSVSTALKDAGAYVSTEGATVTVQSWAEMSPVTILKTITRARGDLSIGSSQGTTWTTPLVGSMGSLPTPIATGHVVSVVTFNKGSF</sequence>
<accession>A0A252AZ85</accession>